<gene>
    <name evidence="1" type="ORF">QAD02_015594</name>
</gene>
<evidence type="ECO:0000313" key="1">
    <source>
        <dbReference type="EMBL" id="KAJ8679807.1"/>
    </source>
</evidence>
<protein>
    <submittedName>
        <fullName evidence="1">Uncharacterized protein</fullName>
    </submittedName>
</protein>
<dbReference type="Proteomes" id="UP001239111">
    <property type="component" value="Chromosome 2"/>
</dbReference>
<reference evidence="1" key="1">
    <citation type="submission" date="2023-04" db="EMBL/GenBank/DDBJ databases">
        <title>A chromosome-level genome assembly of the parasitoid wasp Eretmocerus hayati.</title>
        <authorList>
            <person name="Zhong Y."/>
            <person name="Liu S."/>
            <person name="Liu Y."/>
        </authorList>
    </citation>
    <scope>NUCLEOTIDE SEQUENCE</scope>
    <source>
        <strain evidence="1">ZJU_SS_LIU_2023</strain>
    </source>
</reference>
<sequence length="645" mass="74124">MAVRFLRIFLFIAFSNTQMDFQTLPDYGTKKEQPHLLVTNRGEIWRIDESGQRKLCVNTTSVSDVDYHFRKNIIFWIDNEKSEIYGKAINATPSNVTIVFKQNRYWEPVALAVDTIDDKIYVADKSGMKIDIFALNGSLHSFILGSYLTRPLDIELDLQEHSLFILDGRKIIRTTTDGRILSTIVTKNVAALHGISLDPIEKRVSWFDSSESQLMSSSYTGTNLTYISLNNSFGFSKFLVYNKTVYYASDYIKYKSILEDEVSGLRRTNVRGNQPAPVIKLVYPQIQNSTSKPCEINNGGCQHMCLSKFSSDPKNLTHRCICHVGWELSQDSKNCTEVKEFLLYAEPGIIKTHSIQNYSEHFGEPYVPIRAVKLTDYDFDPMSRYLYYIVTHPLGNDLIYRTHLDDEEPELFLDGSLNSYQSLGFDHITSNLYITDTSDGTINVLNTKARSHVLTVLKNLQRPENIVVHPNKALLFFLQTRKNVTYLSKVNADGSNLVIFENNTLSKHCGFTVDFHEDYVYWFEWNNNRIQYSDFGLNEIRNISSNFTQYVYGIFIEQKWIYVVTSKSEGIWRLDKKTGKESELIVPDFTNRITKVKIFRNQMGKIDDNHPCIINNGGCEQICFGLLLSNSSWTKVCCMSSKSKD</sequence>
<dbReference type="EMBL" id="CM056742">
    <property type="protein sequence ID" value="KAJ8679807.1"/>
    <property type="molecule type" value="Genomic_DNA"/>
</dbReference>
<evidence type="ECO:0000313" key="2">
    <source>
        <dbReference type="Proteomes" id="UP001239111"/>
    </source>
</evidence>
<comment type="caution">
    <text evidence="1">The sequence shown here is derived from an EMBL/GenBank/DDBJ whole genome shotgun (WGS) entry which is preliminary data.</text>
</comment>
<proteinExistence type="predicted"/>
<name>A0ACC2P930_9HYME</name>
<keyword evidence="2" id="KW-1185">Reference proteome</keyword>
<accession>A0ACC2P930</accession>
<organism evidence="1 2">
    <name type="scientific">Eretmocerus hayati</name>
    <dbReference type="NCBI Taxonomy" id="131215"/>
    <lineage>
        <taxon>Eukaryota</taxon>
        <taxon>Metazoa</taxon>
        <taxon>Ecdysozoa</taxon>
        <taxon>Arthropoda</taxon>
        <taxon>Hexapoda</taxon>
        <taxon>Insecta</taxon>
        <taxon>Pterygota</taxon>
        <taxon>Neoptera</taxon>
        <taxon>Endopterygota</taxon>
        <taxon>Hymenoptera</taxon>
        <taxon>Apocrita</taxon>
        <taxon>Proctotrupomorpha</taxon>
        <taxon>Chalcidoidea</taxon>
        <taxon>Aphelinidae</taxon>
        <taxon>Aphelininae</taxon>
        <taxon>Eretmocerus</taxon>
    </lineage>
</organism>